<dbReference type="OrthoDB" id="3783232at2759"/>
<proteinExistence type="predicted"/>
<gene>
    <name evidence="1" type="ORF">BDU57DRAFT_140162</name>
</gene>
<protein>
    <submittedName>
        <fullName evidence="1">Uncharacterized protein</fullName>
    </submittedName>
</protein>
<dbReference type="AlphaFoldDB" id="A0A6A5QZW0"/>
<reference evidence="1" key="1">
    <citation type="journal article" date="2020" name="Stud. Mycol.">
        <title>101 Dothideomycetes genomes: a test case for predicting lifestyles and emergence of pathogens.</title>
        <authorList>
            <person name="Haridas S."/>
            <person name="Albert R."/>
            <person name="Binder M."/>
            <person name="Bloem J."/>
            <person name="Labutti K."/>
            <person name="Salamov A."/>
            <person name="Andreopoulos B."/>
            <person name="Baker S."/>
            <person name="Barry K."/>
            <person name="Bills G."/>
            <person name="Bluhm B."/>
            <person name="Cannon C."/>
            <person name="Castanera R."/>
            <person name="Culley D."/>
            <person name="Daum C."/>
            <person name="Ezra D."/>
            <person name="Gonzalez J."/>
            <person name="Henrissat B."/>
            <person name="Kuo A."/>
            <person name="Liang C."/>
            <person name="Lipzen A."/>
            <person name="Lutzoni F."/>
            <person name="Magnuson J."/>
            <person name="Mondo S."/>
            <person name="Nolan M."/>
            <person name="Ohm R."/>
            <person name="Pangilinan J."/>
            <person name="Park H.-J."/>
            <person name="Ramirez L."/>
            <person name="Alfaro M."/>
            <person name="Sun H."/>
            <person name="Tritt A."/>
            <person name="Yoshinaga Y."/>
            <person name="Zwiers L.-H."/>
            <person name="Turgeon B."/>
            <person name="Goodwin S."/>
            <person name="Spatafora J."/>
            <person name="Crous P."/>
            <person name="Grigoriev I."/>
        </authorList>
    </citation>
    <scope>NUCLEOTIDE SEQUENCE</scope>
    <source>
        <strain evidence="1">HMLAC05119</strain>
    </source>
</reference>
<evidence type="ECO:0000313" key="2">
    <source>
        <dbReference type="Proteomes" id="UP000800096"/>
    </source>
</evidence>
<organism evidence="1 2">
    <name type="scientific">Ampelomyces quisqualis</name>
    <name type="common">Powdery mildew agent</name>
    <dbReference type="NCBI Taxonomy" id="50730"/>
    <lineage>
        <taxon>Eukaryota</taxon>
        <taxon>Fungi</taxon>
        <taxon>Dikarya</taxon>
        <taxon>Ascomycota</taxon>
        <taxon>Pezizomycotina</taxon>
        <taxon>Dothideomycetes</taxon>
        <taxon>Pleosporomycetidae</taxon>
        <taxon>Pleosporales</taxon>
        <taxon>Pleosporineae</taxon>
        <taxon>Phaeosphaeriaceae</taxon>
        <taxon>Ampelomyces</taxon>
    </lineage>
</organism>
<dbReference type="EMBL" id="ML979133">
    <property type="protein sequence ID" value="KAF1919397.1"/>
    <property type="molecule type" value="Genomic_DNA"/>
</dbReference>
<evidence type="ECO:0000313" key="1">
    <source>
        <dbReference type="EMBL" id="KAF1919397.1"/>
    </source>
</evidence>
<keyword evidence="2" id="KW-1185">Reference proteome</keyword>
<name>A0A6A5QZW0_AMPQU</name>
<sequence length="127" mass="14507">MSTNDNSNASRKDWHLVYIRLDNELLPHRLAIRVESIEIDKDRAGWFSLDHLTGNVNYHGLKFTASKVVQELGWFKDVAIFTQICRNQTVPAGAQPDHVFDLWISRLLQTLATNNQNSWIPNDGCSS</sequence>
<accession>A0A6A5QZW0</accession>
<dbReference type="Proteomes" id="UP000800096">
    <property type="component" value="Unassembled WGS sequence"/>
</dbReference>